<evidence type="ECO:0000313" key="2">
    <source>
        <dbReference type="WBParaSite" id="PS1159_v2.g8277.t1"/>
    </source>
</evidence>
<reference evidence="2" key="1">
    <citation type="submission" date="2022-11" db="UniProtKB">
        <authorList>
            <consortium name="WormBaseParasite"/>
        </authorList>
    </citation>
    <scope>IDENTIFICATION</scope>
</reference>
<accession>A0AC35GSU0</accession>
<proteinExistence type="predicted"/>
<protein>
    <submittedName>
        <fullName evidence="2">Uncharacterized protein</fullName>
    </submittedName>
</protein>
<evidence type="ECO:0000313" key="1">
    <source>
        <dbReference type="Proteomes" id="UP000887580"/>
    </source>
</evidence>
<dbReference type="Proteomes" id="UP000887580">
    <property type="component" value="Unplaced"/>
</dbReference>
<dbReference type="WBParaSite" id="PS1159_v2.g8277.t1">
    <property type="protein sequence ID" value="PS1159_v2.g8277.t1"/>
    <property type="gene ID" value="PS1159_v2.g8277"/>
</dbReference>
<sequence length="229" mass="24627">MSSSFQSSESSDFHQKQSSGGDQTSVKNLAKKFDGTNLAADNQIQSFQSSEASTISTTNNTTATPIGVSQSELIDFESAEEHERRARELREKALTTLRVNEQEFSQAERAQEAARIAAEQANAKTTQALENQERGQQLLAEAGARLIEAGAKLQQEAAAIKREVPFNVHQQGEVRQTTCVSAAGVEAVAHAREVATFREIQPATTTTNTSGIVAGTTTTTTNQIQGQTI</sequence>
<name>A0AC35GSU0_9BILA</name>
<organism evidence="1 2">
    <name type="scientific">Panagrolaimus sp. PS1159</name>
    <dbReference type="NCBI Taxonomy" id="55785"/>
    <lineage>
        <taxon>Eukaryota</taxon>
        <taxon>Metazoa</taxon>
        <taxon>Ecdysozoa</taxon>
        <taxon>Nematoda</taxon>
        <taxon>Chromadorea</taxon>
        <taxon>Rhabditida</taxon>
        <taxon>Tylenchina</taxon>
        <taxon>Panagrolaimomorpha</taxon>
        <taxon>Panagrolaimoidea</taxon>
        <taxon>Panagrolaimidae</taxon>
        <taxon>Panagrolaimus</taxon>
    </lineage>
</organism>